<protein>
    <submittedName>
        <fullName evidence="11">MotA/TolQ/ExbB proton channel family protein</fullName>
    </submittedName>
</protein>
<evidence type="ECO:0000259" key="10">
    <source>
        <dbReference type="Pfam" id="PF01618"/>
    </source>
</evidence>
<dbReference type="PANTHER" id="PTHR30625:SF15">
    <property type="entry name" value="BIOPOLYMER TRANSPORT PROTEIN EXBB"/>
    <property type="match status" value="1"/>
</dbReference>
<accession>A0A4R9LY30</accession>
<feature type="transmembrane region" description="Helical" evidence="9">
    <location>
        <begin position="116"/>
        <end position="139"/>
    </location>
</feature>
<keyword evidence="4 9" id="KW-0812">Transmembrane</keyword>
<evidence type="ECO:0000256" key="4">
    <source>
        <dbReference type="ARBA" id="ARBA00022692"/>
    </source>
</evidence>
<dbReference type="GO" id="GO:0005886">
    <property type="term" value="C:plasma membrane"/>
    <property type="evidence" value="ECO:0007669"/>
    <property type="project" value="UniProtKB-SubCell"/>
</dbReference>
<keyword evidence="3" id="KW-1003">Cell membrane</keyword>
<dbReference type="EMBL" id="RQHW01000047">
    <property type="protein sequence ID" value="TGN18501.1"/>
    <property type="molecule type" value="Genomic_DNA"/>
</dbReference>
<comment type="subcellular location">
    <subcellularLocation>
        <location evidence="1">Cell membrane</location>
        <topology evidence="1">Multi-pass membrane protein</topology>
    </subcellularLocation>
    <subcellularLocation>
        <location evidence="8">Membrane</location>
        <topology evidence="8">Multi-pass membrane protein</topology>
    </subcellularLocation>
</comment>
<feature type="transmembrane region" description="Helical" evidence="9">
    <location>
        <begin position="20"/>
        <end position="45"/>
    </location>
</feature>
<evidence type="ECO:0000256" key="1">
    <source>
        <dbReference type="ARBA" id="ARBA00004651"/>
    </source>
</evidence>
<comment type="similarity">
    <text evidence="8">Belongs to the exbB/tolQ family.</text>
</comment>
<dbReference type="InterPro" id="IPR050790">
    <property type="entry name" value="ExbB/TolQ_transport"/>
</dbReference>
<dbReference type="Proteomes" id="UP000298058">
    <property type="component" value="Unassembled WGS sequence"/>
</dbReference>
<dbReference type="PANTHER" id="PTHR30625">
    <property type="entry name" value="PROTEIN TOLQ"/>
    <property type="match status" value="1"/>
</dbReference>
<evidence type="ECO:0000256" key="8">
    <source>
        <dbReference type="RuleBase" id="RU004057"/>
    </source>
</evidence>
<keyword evidence="2 8" id="KW-0813">Transport</keyword>
<gene>
    <name evidence="11" type="ORF">EHS15_14010</name>
</gene>
<evidence type="ECO:0000256" key="7">
    <source>
        <dbReference type="ARBA" id="ARBA00023136"/>
    </source>
</evidence>
<evidence type="ECO:0000256" key="9">
    <source>
        <dbReference type="SAM" id="Phobius"/>
    </source>
</evidence>
<evidence type="ECO:0000256" key="2">
    <source>
        <dbReference type="ARBA" id="ARBA00022448"/>
    </source>
</evidence>
<evidence type="ECO:0000256" key="6">
    <source>
        <dbReference type="ARBA" id="ARBA00022989"/>
    </source>
</evidence>
<feature type="domain" description="MotA/TolQ/ExbB proton channel" evidence="10">
    <location>
        <begin position="96"/>
        <end position="192"/>
    </location>
</feature>
<proteinExistence type="inferred from homology"/>
<keyword evidence="7 9" id="KW-0472">Membrane</keyword>
<evidence type="ECO:0000313" key="12">
    <source>
        <dbReference type="Proteomes" id="UP000298058"/>
    </source>
</evidence>
<dbReference type="AlphaFoldDB" id="A0A4R9LY30"/>
<dbReference type="GO" id="GO:0017038">
    <property type="term" value="P:protein import"/>
    <property type="evidence" value="ECO:0007669"/>
    <property type="project" value="TreeGrafter"/>
</dbReference>
<keyword evidence="6 9" id="KW-1133">Transmembrane helix</keyword>
<dbReference type="RefSeq" id="WP_135761184.1">
    <property type="nucleotide sequence ID" value="NZ_RQHW01000047.1"/>
</dbReference>
<feature type="transmembrane region" description="Helical" evidence="9">
    <location>
        <begin position="159"/>
        <end position="177"/>
    </location>
</feature>
<keyword evidence="5 8" id="KW-0653">Protein transport</keyword>
<organism evidence="11 12">
    <name type="scientific">Leptospira idonii</name>
    <dbReference type="NCBI Taxonomy" id="1193500"/>
    <lineage>
        <taxon>Bacteria</taxon>
        <taxon>Pseudomonadati</taxon>
        <taxon>Spirochaetota</taxon>
        <taxon>Spirochaetia</taxon>
        <taxon>Leptospirales</taxon>
        <taxon>Leptospiraceae</taxon>
        <taxon>Leptospira</taxon>
    </lineage>
</organism>
<comment type="caution">
    <text evidence="11">The sequence shown here is derived from an EMBL/GenBank/DDBJ whole genome shotgun (WGS) entry which is preliminary data.</text>
</comment>
<dbReference type="InterPro" id="IPR002898">
    <property type="entry name" value="MotA_ExbB_proton_chnl"/>
</dbReference>
<keyword evidence="12" id="KW-1185">Reference proteome</keyword>
<reference evidence="11" key="1">
    <citation type="journal article" date="2019" name="PLoS Negl. Trop. Dis.">
        <title>Revisiting the worldwide diversity of Leptospira species in the environment.</title>
        <authorList>
            <person name="Vincent A.T."/>
            <person name="Schiettekatte O."/>
            <person name="Bourhy P."/>
            <person name="Veyrier F.J."/>
            <person name="Picardeau M."/>
        </authorList>
    </citation>
    <scope>NUCLEOTIDE SEQUENCE [LARGE SCALE GENOMIC DNA]</scope>
    <source>
        <strain evidence="11">201300427</strain>
    </source>
</reference>
<dbReference type="Pfam" id="PF01618">
    <property type="entry name" value="MotA_ExbB"/>
    <property type="match status" value="1"/>
</dbReference>
<sequence length="207" mass="23455">MFFPFAKSESFISWIPPESIPIIILLVSLVGVTIIIERLVFFWRLKPISQDDFRKVRELARESKWDEGRDLLAHKSQSPASILLQLAFDLKRRNIPYLEDDVRQEGYRQVSLMEKYLTSLGTIATIGPLLGVLGTVVGIVRSFAEGMGSKGAELGISEALYTTAMGLAVAIPAYVFYNYFSKSKEERIVEMENVTELVLPYLTEERK</sequence>
<evidence type="ECO:0000313" key="11">
    <source>
        <dbReference type="EMBL" id="TGN18501.1"/>
    </source>
</evidence>
<name>A0A4R9LY30_9LEPT</name>
<evidence type="ECO:0000256" key="5">
    <source>
        <dbReference type="ARBA" id="ARBA00022927"/>
    </source>
</evidence>
<dbReference type="OrthoDB" id="4045at2"/>
<evidence type="ECO:0000256" key="3">
    <source>
        <dbReference type="ARBA" id="ARBA00022475"/>
    </source>
</evidence>